<accession>A0ABZ2U9Y0</accession>
<gene>
    <name evidence="2" type="ORF">AshY1_03790</name>
</gene>
<protein>
    <submittedName>
        <fullName evidence="2">Uncharacterized protein</fullName>
    </submittedName>
</protein>
<keyword evidence="1" id="KW-0472">Membrane</keyword>
<sequence length="244" mass="29217">MIMDFYYINKFQIFISFFVGFLFGLIIFCLLYLISVLKQLKKNIKKTKNKNDKLKNEDINILIQDKQNIFKENIKSKPEDYMLFLFHNCKNLVLEISSGFYPDSSAPYLEITIEESLLLMQYLHDRINDLFNKKIIFFFKKMTLKQIFVLKQKLVDKKYIDKYRKTNKIFNIFSNTLNIINPFHWAKKIFIKLCYNKLIDKIGCLIISMVGEEVSQVYSKQRFIADESKDINDIINEIDKELKK</sequence>
<keyword evidence="3" id="KW-1185">Reference proteome</keyword>
<evidence type="ECO:0000313" key="2">
    <source>
        <dbReference type="EMBL" id="WYY26492.1"/>
    </source>
</evidence>
<evidence type="ECO:0000256" key="1">
    <source>
        <dbReference type="SAM" id="Phobius"/>
    </source>
</evidence>
<keyword evidence="1" id="KW-0812">Transmembrane</keyword>
<reference evidence="2" key="1">
    <citation type="submission" date="2024-03" db="EMBL/GenBank/DDBJ databases">
        <title>The Complete Genome of 'Candidatus Phytoplasma fraxini' AshY1 from the Ash Yellows Group.</title>
        <authorList>
            <person name="Boehm J.W."/>
            <person name="Huettel B."/>
            <person name="Schneider B."/>
            <person name="Kube M."/>
        </authorList>
    </citation>
    <scope>NUCLEOTIDE SEQUENCE [LARGE SCALE GENOMIC DNA]</scope>
    <source>
        <strain evidence="2">AshY1</strain>
    </source>
</reference>
<dbReference type="EMBL" id="CP146843">
    <property type="protein sequence ID" value="WYY26492.1"/>
    <property type="molecule type" value="Genomic_DNA"/>
</dbReference>
<organism evidence="2 3">
    <name type="scientific">Ash yellows phytoplasma</name>
    <dbReference type="NCBI Taxonomy" id="35780"/>
    <lineage>
        <taxon>Bacteria</taxon>
        <taxon>Bacillati</taxon>
        <taxon>Mycoplasmatota</taxon>
        <taxon>Mollicutes</taxon>
        <taxon>Acholeplasmatales</taxon>
        <taxon>Acholeplasmataceae</taxon>
        <taxon>Candidatus Phytoplasma</taxon>
        <taxon>16SrVII (Ash yellows group)</taxon>
    </lineage>
</organism>
<feature type="transmembrane region" description="Helical" evidence="1">
    <location>
        <begin position="13"/>
        <end position="37"/>
    </location>
</feature>
<dbReference type="Proteomes" id="UP001484199">
    <property type="component" value="Chromosome"/>
</dbReference>
<evidence type="ECO:0000313" key="3">
    <source>
        <dbReference type="Proteomes" id="UP001484199"/>
    </source>
</evidence>
<name>A0ABZ2U9Y0_ASHYP</name>
<dbReference type="RefSeq" id="WP_341266394.1">
    <property type="nucleotide sequence ID" value="NZ_CP146843.1"/>
</dbReference>
<proteinExistence type="predicted"/>
<keyword evidence="1" id="KW-1133">Transmembrane helix</keyword>